<dbReference type="Pfam" id="PF06779">
    <property type="entry name" value="MFS_4"/>
    <property type="match status" value="1"/>
</dbReference>
<evidence type="ECO:0000313" key="2">
    <source>
        <dbReference type="EMBL" id="NML27045.1"/>
    </source>
</evidence>
<comment type="caution">
    <text evidence="2">The sequence shown here is derived from an EMBL/GenBank/DDBJ whole genome shotgun (WGS) entry which is preliminary data.</text>
</comment>
<dbReference type="RefSeq" id="WP_169146589.1">
    <property type="nucleotide sequence ID" value="NZ_JABBGA010000012.1"/>
</dbReference>
<accession>A0A848G809</accession>
<dbReference type="AlphaFoldDB" id="A0A848G809"/>
<feature type="transmembrane region" description="Helical" evidence="1">
    <location>
        <begin position="12"/>
        <end position="35"/>
    </location>
</feature>
<evidence type="ECO:0000256" key="1">
    <source>
        <dbReference type="SAM" id="Phobius"/>
    </source>
</evidence>
<reference evidence="2 3" key="1">
    <citation type="submission" date="2020-04" db="EMBL/GenBank/DDBJ databases">
        <title>Zoogloea sp. G-4-1-14 isolated from soil.</title>
        <authorList>
            <person name="Dahal R.H."/>
        </authorList>
    </citation>
    <scope>NUCLEOTIDE SEQUENCE [LARGE SCALE GENOMIC DNA]</scope>
    <source>
        <strain evidence="2 3">G-4-1-14</strain>
    </source>
</reference>
<proteinExistence type="predicted"/>
<dbReference type="InterPro" id="IPR036259">
    <property type="entry name" value="MFS_trans_sf"/>
</dbReference>
<feature type="transmembrane region" description="Helical" evidence="1">
    <location>
        <begin position="308"/>
        <end position="330"/>
    </location>
</feature>
<dbReference type="GO" id="GO:0005886">
    <property type="term" value="C:plasma membrane"/>
    <property type="evidence" value="ECO:0007669"/>
    <property type="project" value="TreeGrafter"/>
</dbReference>
<organism evidence="2 3">
    <name type="scientific">Zoogloea dura</name>
    <dbReference type="NCBI Taxonomy" id="2728840"/>
    <lineage>
        <taxon>Bacteria</taxon>
        <taxon>Pseudomonadati</taxon>
        <taxon>Pseudomonadota</taxon>
        <taxon>Betaproteobacteria</taxon>
        <taxon>Rhodocyclales</taxon>
        <taxon>Zoogloeaceae</taxon>
        <taxon>Zoogloea</taxon>
    </lineage>
</organism>
<keyword evidence="1" id="KW-0812">Transmembrane</keyword>
<feature type="transmembrane region" description="Helical" evidence="1">
    <location>
        <begin position="147"/>
        <end position="165"/>
    </location>
</feature>
<feature type="transmembrane region" description="Helical" evidence="1">
    <location>
        <begin position="369"/>
        <end position="387"/>
    </location>
</feature>
<feature type="transmembrane region" description="Helical" evidence="1">
    <location>
        <begin position="90"/>
        <end position="111"/>
    </location>
</feature>
<keyword evidence="1" id="KW-1133">Transmembrane helix</keyword>
<dbReference type="EMBL" id="JABBGA010000012">
    <property type="protein sequence ID" value="NML27045.1"/>
    <property type="molecule type" value="Genomic_DNA"/>
</dbReference>
<dbReference type="PANTHER" id="PTHR23537">
    <property type="match status" value="1"/>
</dbReference>
<feature type="transmembrane region" description="Helical" evidence="1">
    <location>
        <begin position="255"/>
        <end position="273"/>
    </location>
</feature>
<gene>
    <name evidence="2" type="ORF">HHL15_14925</name>
</gene>
<dbReference type="Gene3D" id="1.20.1250.20">
    <property type="entry name" value="MFS general substrate transporter like domains"/>
    <property type="match status" value="2"/>
</dbReference>
<dbReference type="SUPFAM" id="SSF103473">
    <property type="entry name" value="MFS general substrate transporter"/>
    <property type="match status" value="1"/>
</dbReference>
<dbReference type="PANTHER" id="PTHR23537:SF1">
    <property type="entry name" value="SUGAR TRANSPORTER"/>
    <property type="match status" value="1"/>
</dbReference>
<feature type="transmembrane region" description="Helical" evidence="1">
    <location>
        <begin position="342"/>
        <end position="363"/>
    </location>
</feature>
<sequence length="397" mass="40540">MPLSRIAVRLQAGPVPAAAGVALCGLLALALAMGVGRFGYTALLPQMRDEGWVDLSGGGVLAAANYLGYLVGALWAAFSRAADGRRRLAWGLLTSVASTFAMGLDLGLGAWCGVRFVAGWASAAVYVYATGLVLRRLAACDAAGWTALHYMGVGTGIALSAVVAMGVQEHGSALQGWWILGALATLAALFAAAGLLRLEIPHPPVSASGRAPVPVAPPLGWLAAAYGLAGFGYIVNATFLPVILRSQSGTSQAGLQGWLLVGLAALPATLLWVRLSFRWGVYPALITATLVQAVGVALPVLAEGHGAALVGAALLGGTFMGIAGLAQWLARVPDPHATARRIGLITACYGVGQIAGPLVVAWWGRDGGLRLPVLAAAAALLLSAVLLEVSRRREGLV</sequence>
<keyword evidence="1" id="KW-0472">Membrane</keyword>
<feature type="transmembrane region" description="Helical" evidence="1">
    <location>
        <begin position="177"/>
        <end position="198"/>
    </location>
</feature>
<keyword evidence="3" id="KW-1185">Reference proteome</keyword>
<feature type="transmembrane region" description="Helical" evidence="1">
    <location>
        <begin position="219"/>
        <end position="243"/>
    </location>
</feature>
<protein>
    <submittedName>
        <fullName evidence="2">YbfB/YjiJ family MFS transporter</fullName>
    </submittedName>
</protein>
<feature type="transmembrane region" description="Helical" evidence="1">
    <location>
        <begin position="55"/>
        <end position="78"/>
    </location>
</feature>
<evidence type="ECO:0000313" key="3">
    <source>
        <dbReference type="Proteomes" id="UP000580043"/>
    </source>
</evidence>
<dbReference type="Proteomes" id="UP000580043">
    <property type="component" value="Unassembled WGS sequence"/>
</dbReference>
<name>A0A848G809_9RHOO</name>
<dbReference type="InterPro" id="IPR010645">
    <property type="entry name" value="MFS_4"/>
</dbReference>
<feature type="transmembrane region" description="Helical" evidence="1">
    <location>
        <begin position="280"/>
        <end position="302"/>
    </location>
</feature>
<feature type="transmembrane region" description="Helical" evidence="1">
    <location>
        <begin position="117"/>
        <end position="135"/>
    </location>
</feature>